<sequence>MDVLWRAGDPLPVRAVLAELNRDREPPLAYTTVMTVLSRLAERGIARRHRAGRGYAYEAALASPADIAVRQLLDEHGEAAVASFVDHVDGDARLRERLRRLVEGR</sequence>
<comment type="similarity">
    <text evidence="1">Belongs to the BlaI transcriptional regulatory family.</text>
</comment>
<dbReference type="SUPFAM" id="SSF46785">
    <property type="entry name" value="Winged helix' DNA-binding domain"/>
    <property type="match status" value="1"/>
</dbReference>
<dbReference type="Proteomes" id="UP000238362">
    <property type="component" value="Unassembled WGS sequence"/>
</dbReference>
<dbReference type="GO" id="GO:0003677">
    <property type="term" value="F:DNA binding"/>
    <property type="evidence" value="ECO:0007669"/>
    <property type="project" value="UniProtKB-KW"/>
</dbReference>
<name>A0A2T0LKT5_9PSEU</name>
<dbReference type="OrthoDB" id="9813987at2"/>
<evidence type="ECO:0000313" key="5">
    <source>
        <dbReference type="EMBL" id="PRX43461.1"/>
    </source>
</evidence>
<comment type="caution">
    <text evidence="5">The sequence shown here is derived from an EMBL/GenBank/DDBJ whole genome shotgun (WGS) entry which is preliminary data.</text>
</comment>
<accession>A0A2T0LKT5</accession>
<reference evidence="5 6" key="1">
    <citation type="submission" date="2018-03" db="EMBL/GenBank/DDBJ databases">
        <title>Genomic Encyclopedia of Type Strains, Phase III (KMG-III): the genomes of soil and plant-associated and newly described type strains.</title>
        <authorList>
            <person name="Whitman W."/>
        </authorList>
    </citation>
    <scope>NUCLEOTIDE SEQUENCE [LARGE SCALE GENOMIC DNA]</scope>
    <source>
        <strain evidence="5 6">CGMCC 4.7125</strain>
    </source>
</reference>
<keyword evidence="2" id="KW-0805">Transcription regulation</keyword>
<keyword evidence="6" id="KW-1185">Reference proteome</keyword>
<dbReference type="InterPro" id="IPR036388">
    <property type="entry name" value="WH-like_DNA-bd_sf"/>
</dbReference>
<organism evidence="5 6">
    <name type="scientific">Prauserella shujinwangii</name>
    <dbReference type="NCBI Taxonomy" id="1453103"/>
    <lineage>
        <taxon>Bacteria</taxon>
        <taxon>Bacillati</taxon>
        <taxon>Actinomycetota</taxon>
        <taxon>Actinomycetes</taxon>
        <taxon>Pseudonocardiales</taxon>
        <taxon>Pseudonocardiaceae</taxon>
        <taxon>Prauserella</taxon>
    </lineage>
</organism>
<dbReference type="GO" id="GO:0045892">
    <property type="term" value="P:negative regulation of DNA-templated transcription"/>
    <property type="evidence" value="ECO:0007669"/>
    <property type="project" value="InterPro"/>
</dbReference>
<evidence type="ECO:0000313" key="6">
    <source>
        <dbReference type="Proteomes" id="UP000238362"/>
    </source>
</evidence>
<dbReference type="AlphaFoldDB" id="A0A2T0LKT5"/>
<dbReference type="Gene3D" id="1.10.10.10">
    <property type="entry name" value="Winged helix-like DNA-binding domain superfamily/Winged helix DNA-binding domain"/>
    <property type="match status" value="1"/>
</dbReference>
<dbReference type="Pfam" id="PF03965">
    <property type="entry name" value="Penicillinase_R"/>
    <property type="match status" value="1"/>
</dbReference>
<dbReference type="InterPro" id="IPR036390">
    <property type="entry name" value="WH_DNA-bd_sf"/>
</dbReference>
<evidence type="ECO:0000256" key="4">
    <source>
        <dbReference type="ARBA" id="ARBA00023163"/>
    </source>
</evidence>
<protein>
    <submittedName>
        <fullName evidence="5">Putative transcriptional regulator</fullName>
    </submittedName>
</protein>
<evidence type="ECO:0000256" key="3">
    <source>
        <dbReference type="ARBA" id="ARBA00023125"/>
    </source>
</evidence>
<proteinExistence type="inferred from homology"/>
<keyword evidence="4" id="KW-0804">Transcription</keyword>
<dbReference type="EMBL" id="PVNH01000015">
    <property type="protein sequence ID" value="PRX43461.1"/>
    <property type="molecule type" value="Genomic_DNA"/>
</dbReference>
<evidence type="ECO:0000256" key="2">
    <source>
        <dbReference type="ARBA" id="ARBA00023015"/>
    </source>
</evidence>
<evidence type="ECO:0000256" key="1">
    <source>
        <dbReference type="ARBA" id="ARBA00011046"/>
    </source>
</evidence>
<dbReference type="InterPro" id="IPR005650">
    <property type="entry name" value="BlaI_family"/>
</dbReference>
<keyword evidence="3" id="KW-0238">DNA-binding</keyword>
<gene>
    <name evidence="5" type="ORF">B0I33_11579</name>
</gene>